<dbReference type="RefSeq" id="WP_013100826.1">
    <property type="nucleotide sequence ID" value="NC_014122.1"/>
</dbReference>
<dbReference type="STRING" id="573063.Metin_1433"/>
<dbReference type="eggNOG" id="arCOG03198">
    <property type="taxonomic scope" value="Archaea"/>
</dbReference>
<dbReference type="InterPro" id="IPR007503">
    <property type="entry name" value="DUF530"/>
</dbReference>
<organism evidence="2 3">
    <name type="scientific">Methanocaldococcus infernus (strain DSM 11812 / JCM 15783 / ME)</name>
    <dbReference type="NCBI Taxonomy" id="573063"/>
    <lineage>
        <taxon>Archaea</taxon>
        <taxon>Methanobacteriati</taxon>
        <taxon>Methanobacteriota</taxon>
        <taxon>Methanomada group</taxon>
        <taxon>Methanococci</taxon>
        <taxon>Methanococcales</taxon>
        <taxon>Methanocaldococcaceae</taxon>
        <taxon>Methanocaldococcus</taxon>
    </lineage>
</organism>
<dbReference type="AlphaFoldDB" id="D5VU28"/>
<evidence type="ECO:0000313" key="3">
    <source>
        <dbReference type="Proteomes" id="UP000002061"/>
    </source>
</evidence>
<evidence type="ECO:0000313" key="2">
    <source>
        <dbReference type="EMBL" id="ADG14081.1"/>
    </source>
</evidence>
<dbReference type="Proteomes" id="UP000002061">
    <property type="component" value="Chromosome"/>
</dbReference>
<keyword evidence="3" id="KW-1185">Reference proteome</keyword>
<name>D5VU28_METIM</name>
<sequence length="473" mass="55601">MESSTIIKKVNEFLDSIKNINKEIEEALKKNKVDNIIKKLRENLEILHEFKAKMEFLEFDSPYKNIVKIKADSESAQEISNFSSYLRRVANEKKASLERVKHALASHKMAIAHLTDDIGNKKIVVHLPLDGSYKEKIFTLPTYLIALYKDFLDVLEPKGRGVLTSYTISFISFKDGKRSFNRVKVEDPNYEKYLKERFGNVIITGIKKNYSKNKLIEDQHVRKCLAISYIYAYKDEIEEEIERRLKNILNEKERRILKEYLELCKDFKDECDVFGGILDVRALEEKMLKELNFKKLLEERGLYKDGEPIEELRKAIEVKETISKEVGKDIVLRKFSEDIFKFYLYKNPDERSRSSLFPSIITTPNISYLNWLKLDIDGKKVLDIKFKLEPEFPKYNLSTKYLGGAILYLLYDWDTVERYGFKRKDVEDLLKKMALVEPIKEMLKDKVDIKKLERFGKVKKKKTKKFLEALGGL</sequence>
<keyword evidence="1" id="KW-0175">Coiled coil</keyword>
<dbReference type="HOGENOM" id="CLU_565769_0_0_2"/>
<evidence type="ECO:0000256" key="1">
    <source>
        <dbReference type="SAM" id="Coils"/>
    </source>
</evidence>
<dbReference type="GeneID" id="9132472"/>
<accession>D5VU28</accession>
<feature type="coiled-coil region" evidence="1">
    <location>
        <begin position="234"/>
        <end position="270"/>
    </location>
</feature>
<dbReference type="KEGG" id="mif:Metin_1433"/>
<dbReference type="OrthoDB" id="85577at2157"/>
<reference evidence="2" key="1">
    <citation type="submission" date="2010-04" db="EMBL/GenBank/DDBJ databases">
        <title>Complete sequence of Methanocaldococcus infernus ME.</title>
        <authorList>
            <consortium name="US DOE Joint Genome Institute"/>
            <person name="Lucas S."/>
            <person name="Copeland A."/>
            <person name="Lapidus A."/>
            <person name="Cheng J.-F."/>
            <person name="Bruce D."/>
            <person name="Goodwin L."/>
            <person name="Pitluck S."/>
            <person name="Munk A.C."/>
            <person name="Detter J.C."/>
            <person name="Han C."/>
            <person name="Tapia R."/>
            <person name="Land M."/>
            <person name="Hauser L."/>
            <person name="Kyrpides N."/>
            <person name="Mikhailova N."/>
            <person name="Sieprawska-Lupa M."/>
            <person name="Whitman W.B."/>
            <person name="Woyke T."/>
        </authorList>
    </citation>
    <scope>NUCLEOTIDE SEQUENCE [LARGE SCALE GENOMIC DNA]</scope>
    <source>
        <strain evidence="2">ME</strain>
    </source>
</reference>
<dbReference type="Pfam" id="PF04409">
    <property type="entry name" value="DUF530"/>
    <property type="match status" value="2"/>
</dbReference>
<proteinExistence type="predicted"/>
<dbReference type="EMBL" id="CP002009">
    <property type="protein sequence ID" value="ADG14081.1"/>
    <property type="molecule type" value="Genomic_DNA"/>
</dbReference>
<protein>
    <submittedName>
        <fullName evidence="2">Uncharacterized protein</fullName>
    </submittedName>
</protein>
<gene>
    <name evidence="2" type="ordered locus">Metin_1433</name>
</gene>